<dbReference type="AlphaFoldDB" id="A0A2K9NGP1"/>
<dbReference type="Proteomes" id="UP000234752">
    <property type="component" value="Chromosome eg_2"/>
</dbReference>
<keyword evidence="2" id="KW-1185">Reference proteome</keyword>
<dbReference type="EMBL" id="CP025612">
    <property type="protein sequence ID" value="AUN32267.1"/>
    <property type="molecule type" value="Genomic_DNA"/>
</dbReference>
<proteinExistence type="predicted"/>
<evidence type="ECO:0000313" key="1">
    <source>
        <dbReference type="EMBL" id="AUN32267.1"/>
    </source>
</evidence>
<keyword evidence="1" id="KW-0378">Hydrolase</keyword>
<name>A0A2K9NGP1_9PROT</name>
<dbReference type="RefSeq" id="WP_102113809.1">
    <property type="nucleotide sequence ID" value="NZ_BMGN01000006.1"/>
</dbReference>
<protein>
    <submittedName>
        <fullName evidence="1">Hydrolase</fullName>
    </submittedName>
</protein>
<dbReference type="InterPro" id="IPR029058">
    <property type="entry name" value="AB_hydrolase_fold"/>
</dbReference>
<dbReference type="SUPFAM" id="SSF53474">
    <property type="entry name" value="alpha/beta-Hydrolases"/>
    <property type="match status" value="1"/>
</dbReference>
<dbReference type="Gene3D" id="3.40.50.1820">
    <property type="entry name" value="alpha/beta hydrolase"/>
    <property type="match status" value="1"/>
</dbReference>
<organism evidence="1 2">
    <name type="scientific">Niveispirillum cyanobacteriorum</name>
    <dbReference type="NCBI Taxonomy" id="1612173"/>
    <lineage>
        <taxon>Bacteria</taxon>
        <taxon>Pseudomonadati</taxon>
        <taxon>Pseudomonadota</taxon>
        <taxon>Alphaproteobacteria</taxon>
        <taxon>Rhodospirillales</taxon>
        <taxon>Azospirillaceae</taxon>
        <taxon>Niveispirillum</taxon>
    </lineage>
</organism>
<evidence type="ECO:0000313" key="2">
    <source>
        <dbReference type="Proteomes" id="UP000234752"/>
    </source>
</evidence>
<reference evidence="1 2" key="1">
    <citation type="submission" date="2017-12" db="EMBL/GenBank/DDBJ databases">
        <title>Genomes of bacteria within cyanobacterial aggregates.</title>
        <authorList>
            <person name="Cai H."/>
        </authorList>
    </citation>
    <scope>NUCLEOTIDE SEQUENCE [LARGE SCALE GENOMIC DNA]</scope>
    <source>
        <strain evidence="1 2">TH16</strain>
    </source>
</reference>
<dbReference type="GO" id="GO:0016787">
    <property type="term" value="F:hydrolase activity"/>
    <property type="evidence" value="ECO:0007669"/>
    <property type="project" value="UniProtKB-KW"/>
</dbReference>
<dbReference type="OrthoDB" id="332706at2"/>
<sequence>MTLPVNGAERGFTPYDIGRTPATACRIDQRFSYCLYVPSRLVENPVGGRILAAVHGTDRGNQALRDLFIPYAEATGSIILAPLFPCGIGEPQERDNYKYIEYQGIRFDHLLLDMVAEVAARYGVDAGRFDLFGFSGGAHFAHRFLYLHPGRLRAVSVGAPGSPTLLDTGRLWWLGVADMEQRFGVPLDLDTMRKVRVHLAVGSDDTDTWEITHTPGSRHWMEGANDAGATRVERLHTLAASLADNGIDVRLDILDGFRHSRDALVGAAIAFLNRLAAEGGGDVST</sequence>
<gene>
    <name evidence="1" type="ORF">C0V82_17900</name>
</gene>
<dbReference type="KEGG" id="ncb:C0V82_17900"/>
<accession>A0A2K9NGP1</accession>